<gene>
    <name evidence="1" type="ORF">CLOSAC_01120</name>
</gene>
<sequence>MCLRKDVISFIIKHKHLNEKTQSIKIKCQWVGSIITYFMITLLNKINNPSFELVEIYFIVVLLIDLPITYSLNHYLNLYESGIAISTFSFPKKIIPYDQIISYENIENINIFEYQKNKFIINIKVKNCKRKSPYEYIINDRGKKSFFPL</sequence>
<name>A0A1S8NHU6_CLOSA</name>
<protein>
    <submittedName>
        <fullName evidence="1">Uncharacterized protein</fullName>
    </submittedName>
</protein>
<dbReference type="AlphaFoldDB" id="A0A1S8NHU6"/>
<dbReference type="EMBL" id="LZYZ01000001">
    <property type="protein sequence ID" value="OOM15841.1"/>
    <property type="molecule type" value="Genomic_DNA"/>
</dbReference>
<dbReference type="STRING" id="169679.CSACC_34460"/>
<evidence type="ECO:0000313" key="1">
    <source>
        <dbReference type="EMBL" id="OOM15841.1"/>
    </source>
</evidence>
<comment type="caution">
    <text evidence="1">The sequence shown here is derived from an EMBL/GenBank/DDBJ whole genome shotgun (WGS) entry which is preliminary data.</text>
</comment>
<organism evidence="1 2">
    <name type="scientific">Clostridium saccharobutylicum</name>
    <dbReference type="NCBI Taxonomy" id="169679"/>
    <lineage>
        <taxon>Bacteria</taxon>
        <taxon>Bacillati</taxon>
        <taxon>Bacillota</taxon>
        <taxon>Clostridia</taxon>
        <taxon>Eubacteriales</taxon>
        <taxon>Clostridiaceae</taxon>
        <taxon>Clostridium</taxon>
    </lineage>
</organism>
<dbReference type="RefSeq" id="WP_077863623.1">
    <property type="nucleotide sequence ID" value="NZ_LZYZ01000001.1"/>
</dbReference>
<accession>A0A1S8NHU6</accession>
<dbReference type="Proteomes" id="UP000191154">
    <property type="component" value="Unassembled WGS sequence"/>
</dbReference>
<proteinExistence type="predicted"/>
<evidence type="ECO:0000313" key="2">
    <source>
        <dbReference type="Proteomes" id="UP000191154"/>
    </source>
</evidence>
<reference evidence="1 2" key="1">
    <citation type="submission" date="2016-05" db="EMBL/GenBank/DDBJ databases">
        <title>Microbial solvent formation.</title>
        <authorList>
            <person name="Poehlein A."/>
            <person name="Montoya Solano J.D."/>
            <person name="Flitsch S."/>
            <person name="Krabben P."/>
            <person name="Duerre P."/>
            <person name="Daniel R."/>
        </authorList>
    </citation>
    <scope>NUCLEOTIDE SEQUENCE [LARGE SCALE GENOMIC DNA]</scope>
    <source>
        <strain evidence="1 2">L1-8</strain>
    </source>
</reference>